<sequence>MSNPAFGLFGQAVEYWTDAWQRSILMMDVLYQRGNERNAREHETAPHVLTFEFDTLIDGRTLERPCNYSLMRIVPPPGVVIDDTKRPFIVFDPRAGHGPGIAGMKQDSEIGVVLKAGNPCYFVGFLPNPEPGQTIEDVCRAEAKFIEHVASLHPHAEGKPALIANCQAGWQIMMTAALRPGITGPLMLAGAPLSYWAGVRGKNPLRYLGGLYGGTWLTSLAGDLGNGHFDGAHLVSNFENMNPANTYWKKAYNVYANVDTEAERFLEFERWWGNPVLLNAHEMQFIADNLFVGNRLSNGTIHDSEGRRIDLRNISAPIIVFCSWGDDITPPQQALGWLLDLYEDDAALVAAGQTVIYSTHQSIGHLGIFVSASVANKEHEEFTRSMDLIDVLPPGLYEAVFVEKSDDMANPDLADGRYVMRFERRDVRSLAALGGNDDEDERRFATVARLSEVTQGLYRTYASPVVKAVASEPVAEWLRFMHPYRLRYETFSDKNPFMRGIPALAEKVRAERQPVSDDNPFLKMQEQMSENITAMLDQYKHVRDNWVENFFLGVYGQPLLQTLVGLRADSGSVRRRIGRDIARESVLAARRTELAKHMATGGEPDGVIRSLLYVARSPEMRAADERAFAALREVRQRIPASRRVSLARFKEIVHEQNMILQLDEARAMAEMPNLMPSEPEERLRVWNSIRSIMTAAGELKGEAARRLAYVGELLNSPAAAIASAPPTAPDAALPHVTLELKANPLGPIPTSAAGVGADSEPPPFVPPQAASRASGASKGKGRGKTPK</sequence>
<dbReference type="AlphaFoldDB" id="A0A6L6Q5X5"/>
<accession>A0A6L6Q5X5</accession>
<organism evidence="2 3">
    <name type="scientific">Pseudoduganella ginsengisoli</name>
    <dbReference type="NCBI Taxonomy" id="1462440"/>
    <lineage>
        <taxon>Bacteria</taxon>
        <taxon>Pseudomonadati</taxon>
        <taxon>Pseudomonadota</taxon>
        <taxon>Betaproteobacteria</taxon>
        <taxon>Burkholderiales</taxon>
        <taxon>Oxalobacteraceae</taxon>
        <taxon>Telluria group</taxon>
        <taxon>Pseudoduganella</taxon>
    </lineage>
</organism>
<keyword evidence="3" id="KW-1185">Reference proteome</keyword>
<gene>
    <name evidence="2" type="ORF">GM668_23030</name>
</gene>
<evidence type="ECO:0000256" key="1">
    <source>
        <dbReference type="SAM" id="MobiDB-lite"/>
    </source>
</evidence>
<comment type="caution">
    <text evidence="2">The sequence shown here is derived from an EMBL/GenBank/DDBJ whole genome shotgun (WGS) entry which is preliminary data.</text>
</comment>
<dbReference type="EMBL" id="WNLA01000019">
    <property type="protein sequence ID" value="MTW04955.1"/>
    <property type="molecule type" value="Genomic_DNA"/>
</dbReference>
<dbReference type="OrthoDB" id="7231451at2"/>
<dbReference type="Pfam" id="PF11339">
    <property type="entry name" value="DUF3141"/>
    <property type="match status" value="1"/>
</dbReference>
<proteinExistence type="predicted"/>
<dbReference type="PANTHER" id="PTHR36837:SF2">
    <property type="entry name" value="POLY(3-HYDROXYALKANOATE) POLYMERASE SUBUNIT PHAC"/>
    <property type="match status" value="1"/>
</dbReference>
<dbReference type="InterPro" id="IPR051321">
    <property type="entry name" value="PHA/PHB_synthase"/>
</dbReference>
<name>A0A6L6Q5X5_9BURK</name>
<feature type="region of interest" description="Disordered" evidence="1">
    <location>
        <begin position="743"/>
        <end position="787"/>
    </location>
</feature>
<protein>
    <submittedName>
        <fullName evidence="2">DUF3141 domain-containing protein</fullName>
    </submittedName>
</protein>
<dbReference type="PANTHER" id="PTHR36837">
    <property type="entry name" value="POLY(3-HYDROXYALKANOATE) POLYMERASE SUBUNIT PHAC"/>
    <property type="match status" value="1"/>
</dbReference>
<dbReference type="InterPro" id="IPR029058">
    <property type="entry name" value="AB_hydrolase_fold"/>
</dbReference>
<evidence type="ECO:0000313" key="2">
    <source>
        <dbReference type="EMBL" id="MTW04955.1"/>
    </source>
</evidence>
<dbReference type="SUPFAM" id="SSF53474">
    <property type="entry name" value="alpha/beta-Hydrolases"/>
    <property type="match status" value="1"/>
</dbReference>
<dbReference type="InterPro" id="IPR024501">
    <property type="entry name" value="DUF3141"/>
</dbReference>
<reference evidence="2 3" key="1">
    <citation type="submission" date="2019-11" db="EMBL/GenBank/DDBJ databases">
        <title>Type strains purchased from KCTC, JCM and DSMZ.</title>
        <authorList>
            <person name="Lu H."/>
        </authorList>
    </citation>
    <scope>NUCLEOTIDE SEQUENCE [LARGE SCALE GENOMIC DNA]</scope>
    <source>
        <strain evidence="2 3">KCTC 42409</strain>
    </source>
</reference>
<dbReference type="RefSeq" id="WP_155441310.1">
    <property type="nucleotide sequence ID" value="NZ_WNLA01000019.1"/>
</dbReference>
<dbReference type="Proteomes" id="UP000484015">
    <property type="component" value="Unassembled WGS sequence"/>
</dbReference>
<evidence type="ECO:0000313" key="3">
    <source>
        <dbReference type="Proteomes" id="UP000484015"/>
    </source>
</evidence>